<evidence type="ECO:0000313" key="2">
    <source>
        <dbReference type="EMBL" id="MCG2461404.1"/>
    </source>
</evidence>
<reference evidence="2" key="1">
    <citation type="submission" date="2023-02" db="EMBL/GenBank/DDBJ databases">
        <title>Genome of Flavobacteriaceae gen. nov. sp. strain F89.</title>
        <authorList>
            <person name="Wang Y."/>
        </authorList>
    </citation>
    <scope>NUCLEOTIDE SEQUENCE</scope>
    <source>
        <strain evidence="2">F89</strain>
    </source>
</reference>
<feature type="transmembrane region" description="Helical" evidence="1">
    <location>
        <begin position="82"/>
        <end position="103"/>
    </location>
</feature>
<protein>
    <submittedName>
        <fullName evidence="2">Uncharacterized protein</fullName>
    </submittedName>
</protein>
<evidence type="ECO:0000313" key="3">
    <source>
        <dbReference type="Proteomes" id="UP001200642"/>
    </source>
</evidence>
<organism evidence="2 3">
    <name type="scientific">Cerina litoralis</name>
    <dbReference type="NCBI Taxonomy" id="2874477"/>
    <lineage>
        <taxon>Bacteria</taxon>
        <taxon>Pseudomonadati</taxon>
        <taxon>Bacteroidota</taxon>
        <taxon>Flavobacteriia</taxon>
        <taxon>Flavobacteriales</taxon>
        <taxon>Flavobacteriaceae</taxon>
        <taxon>Cerina</taxon>
    </lineage>
</organism>
<evidence type="ECO:0000256" key="1">
    <source>
        <dbReference type="SAM" id="Phobius"/>
    </source>
</evidence>
<feature type="transmembrane region" description="Helical" evidence="1">
    <location>
        <begin position="115"/>
        <end position="137"/>
    </location>
</feature>
<dbReference type="Proteomes" id="UP001200642">
    <property type="component" value="Unassembled WGS sequence"/>
</dbReference>
<proteinExistence type="predicted"/>
<dbReference type="RefSeq" id="WP_317902548.1">
    <property type="nucleotide sequence ID" value="NZ_JAIRBC010000015.1"/>
</dbReference>
<dbReference type="AlphaFoldDB" id="A0AAE3EW11"/>
<comment type="caution">
    <text evidence="2">The sequence shown here is derived from an EMBL/GenBank/DDBJ whole genome shotgun (WGS) entry which is preliminary data.</text>
</comment>
<gene>
    <name evidence="2" type="ORF">K8352_11640</name>
</gene>
<keyword evidence="1" id="KW-0812">Transmembrane</keyword>
<keyword evidence="1" id="KW-0472">Membrane</keyword>
<keyword evidence="1" id="KW-1133">Transmembrane helix</keyword>
<accession>A0AAE3EW11</accession>
<sequence length="159" mass="19157">MLYKKQIRYWNTTVILTVFTLVSLSIYSFYGLYTNKFYFLKIDNYIFPLLTLVHFLYLYVVGFKIREQEIADPQMRNLEYSLYVILLVYGFKTIETLTILLSYGEYQNHVIPDTFIPMGTTMFVLYMFLLFLTFLSFKLRKEFVGGYNFENMTDIDSWH</sequence>
<name>A0AAE3EW11_9FLAO</name>
<feature type="transmembrane region" description="Helical" evidence="1">
    <location>
        <begin position="12"/>
        <end position="33"/>
    </location>
</feature>
<feature type="transmembrane region" description="Helical" evidence="1">
    <location>
        <begin position="45"/>
        <end position="62"/>
    </location>
</feature>
<dbReference type="EMBL" id="JAIRBC010000015">
    <property type="protein sequence ID" value="MCG2461404.1"/>
    <property type="molecule type" value="Genomic_DNA"/>
</dbReference>
<keyword evidence="3" id="KW-1185">Reference proteome</keyword>